<keyword evidence="4" id="KW-1185">Reference proteome</keyword>
<dbReference type="GO" id="GO:0004672">
    <property type="term" value="F:protein kinase activity"/>
    <property type="evidence" value="ECO:0007669"/>
    <property type="project" value="InterPro"/>
</dbReference>
<dbReference type="PROSITE" id="PS00107">
    <property type="entry name" value="PROTEIN_KINASE_ATP"/>
    <property type="match status" value="1"/>
</dbReference>
<evidence type="ECO:0000256" key="1">
    <source>
        <dbReference type="PROSITE-ProRule" id="PRU10141"/>
    </source>
</evidence>
<dbReference type="InParanoid" id="A0A2J6TUP2"/>
<dbReference type="STRING" id="1095630.A0A2J6TUP2"/>
<organism evidence="3 4">
    <name type="scientific">Hyaloscypha bicolor E</name>
    <dbReference type="NCBI Taxonomy" id="1095630"/>
    <lineage>
        <taxon>Eukaryota</taxon>
        <taxon>Fungi</taxon>
        <taxon>Dikarya</taxon>
        <taxon>Ascomycota</taxon>
        <taxon>Pezizomycotina</taxon>
        <taxon>Leotiomycetes</taxon>
        <taxon>Helotiales</taxon>
        <taxon>Hyaloscyphaceae</taxon>
        <taxon>Hyaloscypha</taxon>
        <taxon>Hyaloscypha bicolor</taxon>
    </lineage>
</organism>
<dbReference type="InterPro" id="IPR011009">
    <property type="entry name" value="Kinase-like_dom_sf"/>
</dbReference>
<dbReference type="RefSeq" id="XP_024743646.1">
    <property type="nucleotide sequence ID" value="XM_024873713.1"/>
</dbReference>
<dbReference type="EMBL" id="KZ613743">
    <property type="protein sequence ID" value="PMD66742.1"/>
    <property type="molecule type" value="Genomic_DNA"/>
</dbReference>
<dbReference type="Gene3D" id="3.30.200.20">
    <property type="entry name" value="Phosphorylase Kinase, domain 1"/>
    <property type="match status" value="1"/>
</dbReference>
<name>A0A2J6TUP2_9HELO</name>
<proteinExistence type="predicted"/>
<feature type="domain" description="Protein kinase" evidence="2">
    <location>
        <begin position="2"/>
        <end position="62"/>
    </location>
</feature>
<gene>
    <name evidence="3" type="ORF">K444DRAFT_516807</name>
</gene>
<dbReference type="InterPro" id="IPR017441">
    <property type="entry name" value="Protein_kinase_ATP_BS"/>
</dbReference>
<keyword evidence="1" id="KW-0067">ATP-binding</keyword>
<dbReference type="GO" id="GO:0005524">
    <property type="term" value="F:ATP binding"/>
    <property type="evidence" value="ECO:0007669"/>
    <property type="project" value="UniProtKB-UniRule"/>
</dbReference>
<dbReference type="PROSITE" id="PS50011">
    <property type="entry name" value="PROTEIN_KINASE_DOM"/>
    <property type="match status" value="1"/>
</dbReference>
<feature type="binding site" evidence="1">
    <location>
        <position position="31"/>
    </location>
    <ligand>
        <name>ATP</name>
        <dbReference type="ChEBI" id="CHEBI:30616"/>
    </ligand>
</feature>
<dbReference type="OrthoDB" id="5979581at2759"/>
<dbReference type="InterPro" id="IPR000719">
    <property type="entry name" value="Prot_kinase_dom"/>
</dbReference>
<evidence type="ECO:0000313" key="4">
    <source>
        <dbReference type="Proteomes" id="UP000235371"/>
    </source>
</evidence>
<dbReference type="SUPFAM" id="SSF56112">
    <property type="entry name" value="Protein kinase-like (PK-like)"/>
    <property type="match status" value="1"/>
</dbReference>
<dbReference type="AlphaFoldDB" id="A0A2J6TUP2"/>
<dbReference type="GeneID" id="36581793"/>
<keyword evidence="1" id="KW-0547">Nucleotide-binding</keyword>
<evidence type="ECO:0000313" key="3">
    <source>
        <dbReference type="EMBL" id="PMD66742.1"/>
    </source>
</evidence>
<feature type="non-terminal residue" evidence="3">
    <location>
        <position position="1"/>
    </location>
</feature>
<protein>
    <recommendedName>
        <fullName evidence="2">Protein kinase domain-containing protein</fullName>
    </recommendedName>
</protein>
<reference evidence="3 4" key="1">
    <citation type="submission" date="2016-04" db="EMBL/GenBank/DDBJ databases">
        <title>A degradative enzymes factory behind the ericoid mycorrhizal symbiosis.</title>
        <authorList>
            <consortium name="DOE Joint Genome Institute"/>
            <person name="Martino E."/>
            <person name="Morin E."/>
            <person name="Grelet G."/>
            <person name="Kuo A."/>
            <person name="Kohler A."/>
            <person name="Daghino S."/>
            <person name="Barry K."/>
            <person name="Choi C."/>
            <person name="Cichocki N."/>
            <person name="Clum A."/>
            <person name="Copeland A."/>
            <person name="Hainaut M."/>
            <person name="Haridas S."/>
            <person name="Labutti K."/>
            <person name="Lindquist E."/>
            <person name="Lipzen A."/>
            <person name="Khouja H.-R."/>
            <person name="Murat C."/>
            <person name="Ohm R."/>
            <person name="Olson A."/>
            <person name="Spatafora J."/>
            <person name="Veneault-Fourrey C."/>
            <person name="Henrissat B."/>
            <person name="Grigoriev I."/>
            <person name="Martin F."/>
            <person name="Perotto S."/>
        </authorList>
    </citation>
    <scope>NUCLEOTIDE SEQUENCE [LARGE SCALE GENOMIC DNA]</scope>
    <source>
        <strain evidence="3 4">E</strain>
    </source>
</reference>
<sequence>RYRILYKLGYGGFGTVWIAHDLLGKKNVALKVMVSCDGAKREYAMQNEIMRTVKDTSGLVIY</sequence>
<evidence type="ECO:0000259" key="2">
    <source>
        <dbReference type="PROSITE" id="PS50011"/>
    </source>
</evidence>
<dbReference type="Proteomes" id="UP000235371">
    <property type="component" value="Unassembled WGS sequence"/>
</dbReference>
<accession>A0A2J6TUP2</accession>